<gene>
    <name evidence="4" type="ORF">FCU45_04630</name>
</gene>
<dbReference type="InterPro" id="IPR036291">
    <property type="entry name" value="NAD(P)-bd_dom_sf"/>
</dbReference>
<keyword evidence="2" id="KW-1133">Transmembrane helix</keyword>
<sequence length="579" mass="65561">MKPTPLKRVLFFLFFDILISLGTLFLAYNLRFNFTIEDIFIENFLAVFALLVSVKVTFMALFHIYGVAWRFFSLGELKKILYVHLFAYPVVLFLYYLSPETFNPFPRSVLMIDFFLSILFLGLFRVLKRLIVENDKNLNLTKSLLIGTTPLAQALIKDKTNYYIAAVVDDEEENIGTYFSNMKVSGINEIAKAVESLEIRSVIIAKDFEANRLNEIYEKLKKLKIHDIKILSLKNQEKKLKDLSIEDLLARRPKDLDKESIKNFIDSRVILITGAGGSIGSEISRQCLEYGAKQLILLDHSEFNLYSIGEELKSDKMVFVMQSVVDKASMEKVFETYKPQIVIHAAAYKHVPLVEQNIEQAIINNVIGTKNSIDLSIKHGVEKFVLISTDKAVRPTSVMGATKRICELYAQNVPCKETEIVSVRFGNVLGSSGSVIPLFKKQIQEGGPLTITHPDVTRYFMLIGEACELVLQAASIGKGGEVFVLDMGEPVKILDLAKKMIELSSKEEIDISFIGLRPGEKLYEELFLDMRDAKTQYDSIAVAQKTHMDIEKLNNDIAELITAKDKVTKLKEIVVEFKA</sequence>
<dbReference type="Pfam" id="PF02719">
    <property type="entry name" value="Polysacc_synt_2"/>
    <property type="match status" value="1"/>
</dbReference>
<evidence type="ECO:0000313" key="4">
    <source>
        <dbReference type="EMBL" id="TKI69900.1"/>
    </source>
</evidence>
<dbReference type="SUPFAM" id="SSF51735">
    <property type="entry name" value="NAD(P)-binding Rossmann-fold domains"/>
    <property type="match status" value="1"/>
</dbReference>
<proteinExistence type="inferred from homology"/>
<reference evidence="4 5" key="1">
    <citation type="submission" date="2019-04" db="EMBL/GenBank/DDBJ databases">
        <title>Sulfurimonas crateris sp. nov. a facultative anaerobic sulfur-oxidizing chemolithautotrophic bacterium isolated from a terrestrial mud vulcano.</title>
        <authorList>
            <person name="Ratnikova N.M."/>
            <person name="Slobodkin A.I."/>
            <person name="Merkel A.Y."/>
            <person name="Novikov A."/>
            <person name="Bonch-Osmolovskaya E.A."/>
            <person name="Slobodkina G.B."/>
        </authorList>
    </citation>
    <scope>NUCLEOTIDE SEQUENCE [LARGE SCALE GENOMIC DNA]</scope>
    <source>
        <strain evidence="4 5">SN118</strain>
    </source>
</reference>
<comment type="similarity">
    <text evidence="1">Belongs to the polysaccharide synthase family.</text>
</comment>
<feature type="transmembrane region" description="Helical" evidence="2">
    <location>
        <begin position="80"/>
        <end position="97"/>
    </location>
</feature>
<comment type="caution">
    <text evidence="4">The sequence shown here is derived from an EMBL/GenBank/DDBJ whole genome shotgun (WGS) entry which is preliminary data.</text>
</comment>
<dbReference type="CDD" id="cd05237">
    <property type="entry name" value="UDP_invert_4-6DH_SDR_e"/>
    <property type="match status" value="1"/>
</dbReference>
<dbReference type="PANTHER" id="PTHR43318:SF1">
    <property type="entry name" value="POLYSACCHARIDE BIOSYNTHESIS PROTEIN EPSC-RELATED"/>
    <property type="match status" value="1"/>
</dbReference>
<accession>A0A4U2Z8S6</accession>
<feature type="transmembrane region" description="Helical" evidence="2">
    <location>
        <begin position="44"/>
        <end position="68"/>
    </location>
</feature>
<feature type="transmembrane region" description="Helical" evidence="2">
    <location>
        <begin position="109"/>
        <end position="127"/>
    </location>
</feature>
<feature type="transmembrane region" description="Helical" evidence="2">
    <location>
        <begin position="9"/>
        <end position="32"/>
    </location>
</feature>
<dbReference type="Proteomes" id="UP000309561">
    <property type="component" value="Unassembled WGS sequence"/>
</dbReference>
<dbReference type="EMBL" id="SZPX01000003">
    <property type="protein sequence ID" value="TKI69900.1"/>
    <property type="molecule type" value="Genomic_DNA"/>
</dbReference>
<dbReference type="OrthoDB" id="9769113at2"/>
<dbReference type="RefSeq" id="WP_137012768.1">
    <property type="nucleotide sequence ID" value="NZ_SZPX01000003.1"/>
</dbReference>
<protein>
    <submittedName>
        <fullName evidence="4">Polysaccharide biosynthesis protein</fullName>
    </submittedName>
</protein>
<name>A0A4U2Z8S6_9BACT</name>
<keyword evidence="2" id="KW-0472">Membrane</keyword>
<dbReference type="AlphaFoldDB" id="A0A4U2Z8S6"/>
<dbReference type="InterPro" id="IPR051203">
    <property type="entry name" value="Polysaccharide_Synthase-Rel"/>
</dbReference>
<feature type="domain" description="Polysaccharide biosynthesis protein CapD-like" evidence="3">
    <location>
        <begin position="270"/>
        <end position="543"/>
    </location>
</feature>
<keyword evidence="2" id="KW-0812">Transmembrane</keyword>
<dbReference type="InterPro" id="IPR003869">
    <property type="entry name" value="Polysac_CapD-like"/>
</dbReference>
<organism evidence="4 5">
    <name type="scientific">Sulfurimonas crateris</name>
    <dbReference type="NCBI Taxonomy" id="2574727"/>
    <lineage>
        <taxon>Bacteria</taxon>
        <taxon>Pseudomonadati</taxon>
        <taxon>Campylobacterota</taxon>
        <taxon>Epsilonproteobacteria</taxon>
        <taxon>Campylobacterales</taxon>
        <taxon>Sulfurimonadaceae</taxon>
        <taxon>Sulfurimonas</taxon>
    </lineage>
</organism>
<keyword evidence="5" id="KW-1185">Reference proteome</keyword>
<evidence type="ECO:0000313" key="5">
    <source>
        <dbReference type="Proteomes" id="UP000309561"/>
    </source>
</evidence>
<evidence type="ECO:0000256" key="2">
    <source>
        <dbReference type="SAM" id="Phobius"/>
    </source>
</evidence>
<dbReference type="Gene3D" id="3.40.50.720">
    <property type="entry name" value="NAD(P)-binding Rossmann-like Domain"/>
    <property type="match status" value="2"/>
</dbReference>
<evidence type="ECO:0000259" key="3">
    <source>
        <dbReference type="Pfam" id="PF02719"/>
    </source>
</evidence>
<dbReference type="PANTHER" id="PTHR43318">
    <property type="entry name" value="UDP-N-ACETYLGLUCOSAMINE 4,6-DEHYDRATASE"/>
    <property type="match status" value="1"/>
</dbReference>
<evidence type="ECO:0000256" key="1">
    <source>
        <dbReference type="ARBA" id="ARBA00007430"/>
    </source>
</evidence>